<dbReference type="InterPro" id="IPR004638">
    <property type="entry name" value="EmrB-like"/>
</dbReference>
<evidence type="ECO:0000313" key="10">
    <source>
        <dbReference type="EMBL" id="MDP9970030.1"/>
    </source>
</evidence>
<dbReference type="Pfam" id="PF07690">
    <property type="entry name" value="MFS_1"/>
    <property type="match status" value="1"/>
</dbReference>
<evidence type="ECO:0000256" key="7">
    <source>
        <dbReference type="ARBA" id="ARBA00023136"/>
    </source>
</evidence>
<dbReference type="RefSeq" id="WP_307592949.1">
    <property type="nucleotide sequence ID" value="NZ_CAXUQE020000001.1"/>
</dbReference>
<feature type="transmembrane region" description="Helical" evidence="8">
    <location>
        <begin position="70"/>
        <end position="90"/>
    </location>
</feature>
<dbReference type="SUPFAM" id="SSF103473">
    <property type="entry name" value="MFS general substrate transporter"/>
    <property type="match status" value="1"/>
</dbReference>
<dbReference type="NCBIfam" id="TIGR00711">
    <property type="entry name" value="efflux_EmrB"/>
    <property type="match status" value="1"/>
</dbReference>
<dbReference type="PANTHER" id="PTHR42718">
    <property type="entry name" value="MAJOR FACILITATOR SUPERFAMILY MULTIDRUG TRANSPORTER MFSC"/>
    <property type="match status" value="1"/>
</dbReference>
<feature type="transmembrane region" description="Helical" evidence="8">
    <location>
        <begin position="30"/>
        <end position="50"/>
    </location>
</feature>
<dbReference type="Gene3D" id="1.20.1720.10">
    <property type="entry name" value="Multidrug resistance protein D"/>
    <property type="match status" value="1"/>
</dbReference>
<comment type="similarity">
    <text evidence="2">Belongs to the major facilitator superfamily. EmrB family.</text>
</comment>
<dbReference type="InterPro" id="IPR011701">
    <property type="entry name" value="MFS"/>
</dbReference>
<feature type="transmembrane region" description="Helical" evidence="8">
    <location>
        <begin position="424"/>
        <end position="442"/>
    </location>
</feature>
<name>A0AAW8EBY2_VARPD</name>
<sequence>MTTTPKPEAASPAPPSIGTLRERYGPRYRWYLLLSVMVGVMASIMSSTIVNVAIPGMSHHFSLGQERAQWVSSGFMVAMTVSMLTTPWLLSRYGYRRTYAGTMVLLLAGGVAGGLANNFSLVLLARVAEGLAAGVVQPIPAIIILRAFEPHEQGRASGIFGMGVVLAPAIGPSIGGVLVDLFGWRSIFFMVVPFCLASLWLAYRFVPTTAPGGVAATRGSGLDWRGLALGTVGTLCLLNGLVELRGVSPVQAGLLLAAAVLAFAAFVWWQRRHAAGGGEPLMNLGLFQYRQFAMGSVVAFIYGTALFGSTYLLPVYMQVGLQLSASHVGTILLPAGIVLALTIAGVGRLADRQPTWMLVSIGLVLLAASFALMVVLRLDSALWLLVAFAIIGRIGLGFILPSLNLGSMRPLAKPLIPQGASAINFLRMLGGAAGVSLCAIVLEWRLAAHGDSLANAASSPARLAAFDEVFLMLAALCALAICAAWQLRQSDPARVST</sequence>
<comment type="caution">
    <text evidence="10">The sequence shown here is derived from an EMBL/GenBank/DDBJ whole genome shotgun (WGS) entry which is preliminary data.</text>
</comment>
<protein>
    <submittedName>
        <fullName evidence="10">EmrB/QacA subfamily drug resistance transporter</fullName>
    </submittedName>
</protein>
<feature type="transmembrane region" description="Helical" evidence="8">
    <location>
        <begin position="184"/>
        <end position="203"/>
    </location>
</feature>
<dbReference type="InterPro" id="IPR020846">
    <property type="entry name" value="MFS_dom"/>
</dbReference>
<evidence type="ECO:0000313" key="11">
    <source>
        <dbReference type="Proteomes" id="UP001224845"/>
    </source>
</evidence>
<feature type="transmembrane region" description="Helical" evidence="8">
    <location>
        <begin position="382"/>
        <end position="403"/>
    </location>
</feature>
<feature type="transmembrane region" description="Helical" evidence="8">
    <location>
        <begin position="160"/>
        <end position="178"/>
    </location>
</feature>
<dbReference type="GO" id="GO:0022857">
    <property type="term" value="F:transmembrane transporter activity"/>
    <property type="evidence" value="ECO:0007669"/>
    <property type="project" value="InterPro"/>
</dbReference>
<feature type="transmembrane region" description="Helical" evidence="8">
    <location>
        <begin position="102"/>
        <end position="125"/>
    </location>
</feature>
<comment type="subcellular location">
    <subcellularLocation>
        <location evidence="1">Cell membrane</location>
        <topology evidence="1">Multi-pass membrane protein</topology>
    </subcellularLocation>
</comment>
<keyword evidence="7 8" id="KW-0472">Membrane</keyword>
<feature type="transmembrane region" description="Helical" evidence="8">
    <location>
        <begin position="254"/>
        <end position="271"/>
    </location>
</feature>
<evidence type="ECO:0000256" key="8">
    <source>
        <dbReference type="SAM" id="Phobius"/>
    </source>
</evidence>
<feature type="transmembrane region" description="Helical" evidence="8">
    <location>
        <begin position="469"/>
        <end position="487"/>
    </location>
</feature>
<keyword evidence="5 8" id="KW-0812">Transmembrane</keyword>
<feature type="transmembrane region" description="Helical" evidence="8">
    <location>
        <begin position="356"/>
        <end position="376"/>
    </location>
</feature>
<dbReference type="PROSITE" id="PS50850">
    <property type="entry name" value="MFS"/>
    <property type="match status" value="1"/>
</dbReference>
<evidence type="ECO:0000256" key="6">
    <source>
        <dbReference type="ARBA" id="ARBA00022989"/>
    </source>
</evidence>
<evidence type="ECO:0000256" key="1">
    <source>
        <dbReference type="ARBA" id="ARBA00004651"/>
    </source>
</evidence>
<reference evidence="10" key="1">
    <citation type="submission" date="2023-07" db="EMBL/GenBank/DDBJ databases">
        <title>Sorghum-associated microbial communities from plants grown in Nebraska, USA.</title>
        <authorList>
            <person name="Schachtman D."/>
        </authorList>
    </citation>
    <scope>NUCLEOTIDE SEQUENCE</scope>
    <source>
        <strain evidence="10">DS3315</strain>
    </source>
</reference>
<evidence type="ECO:0000256" key="4">
    <source>
        <dbReference type="ARBA" id="ARBA00022475"/>
    </source>
</evidence>
<evidence type="ECO:0000256" key="5">
    <source>
        <dbReference type="ARBA" id="ARBA00022692"/>
    </source>
</evidence>
<keyword evidence="3" id="KW-0813">Transport</keyword>
<organism evidence="10 11">
    <name type="scientific">Variovorax paradoxus</name>
    <dbReference type="NCBI Taxonomy" id="34073"/>
    <lineage>
        <taxon>Bacteria</taxon>
        <taxon>Pseudomonadati</taxon>
        <taxon>Pseudomonadota</taxon>
        <taxon>Betaproteobacteria</taxon>
        <taxon>Burkholderiales</taxon>
        <taxon>Comamonadaceae</taxon>
        <taxon>Variovorax</taxon>
    </lineage>
</organism>
<dbReference type="PRINTS" id="PR01036">
    <property type="entry name" value="TCRTETB"/>
</dbReference>
<dbReference type="AlphaFoldDB" id="A0AAW8EBY2"/>
<dbReference type="Proteomes" id="UP001224845">
    <property type="component" value="Unassembled WGS sequence"/>
</dbReference>
<keyword evidence="6 8" id="KW-1133">Transmembrane helix</keyword>
<dbReference type="EMBL" id="JAUSRV010000003">
    <property type="protein sequence ID" value="MDP9970030.1"/>
    <property type="molecule type" value="Genomic_DNA"/>
</dbReference>
<keyword evidence="4" id="KW-1003">Cell membrane</keyword>
<accession>A0AAW8EBY2</accession>
<dbReference type="InterPro" id="IPR036259">
    <property type="entry name" value="MFS_trans_sf"/>
</dbReference>
<evidence type="ECO:0000256" key="2">
    <source>
        <dbReference type="ARBA" id="ARBA00008537"/>
    </source>
</evidence>
<dbReference type="PANTHER" id="PTHR42718:SF9">
    <property type="entry name" value="MAJOR FACILITATOR SUPERFAMILY MULTIDRUG TRANSPORTER MFSC"/>
    <property type="match status" value="1"/>
</dbReference>
<feature type="transmembrane region" description="Helical" evidence="8">
    <location>
        <begin position="292"/>
        <end position="313"/>
    </location>
</feature>
<evidence type="ECO:0000256" key="3">
    <source>
        <dbReference type="ARBA" id="ARBA00022448"/>
    </source>
</evidence>
<proteinExistence type="inferred from homology"/>
<feature type="domain" description="Major facilitator superfamily (MFS) profile" evidence="9">
    <location>
        <begin position="32"/>
        <end position="492"/>
    </location>
</feature>
<dbReference type="GO" id="GO:0005886">
    <property type="term" value="C:plasma membrane"/>
    <property type="evidence" value="ECO:0007669"/>
    <property type="project" value="UniProtKB-SubCell"/>
</dbReference>
<evidence type="ECO:0000259" key="9">
    <source>
        <dbReference type="PROSITE" id="PS50850"/>
    </source>
</evidence>
<gene>
    <name evidence="10" type="ORF">J2W39_001260</name>
</gene>
<feature type="transmembrane region" description="Helical" evidence="8">
    <location>
        <begin position="325"/>
        <end position="344"/>
    </location>
</feature>
<dbReference type="Gene3D" id="1.20.1250.20">
    <property type="entry name" value="MFS general substrate transporter like domains"/>
    <property type="match status" value="1"/>
</dbReference>